<comment type="caution">
    <text evidence="1">The sequence shown here is derived from an EMBL/GenBank/DDBJ whole genome shotgun (WGS) entry which is preliminary data.</text>
</comment>
<sequence length="488" mass="52498">MARSAFQALTSLVLLFSSAARASQDHAVCNHLATTHGNETVQPTEASYEALSTENWSQTVWAKPACIVQPFSTEELAYLVSTVVDWNVHFAVRSGGHSVVPGAANINGGVLIDLSKFDTVDYDADKSVAVVGSGLRWKEVYTSLDPYNVTVVGGRVLEVGVGGLTLGGGLSYLADLYGFVCDNVVNYEVVTASGSVVNANAESNSDLFWALKGGANNFGIVTKFTLKTYPLHDAWGGVRVYSLDALPQLFDAMYEYQSVANKDPYANIMLQAFPTNASIGAILNIVYLKGEEEPEAFAPFRNITPLADFTQLQTFTELMLAAPLPELTRVNWFSSSFKTDKELFNTVADIVSNGPELDELTNLTAGSLAFGWQPISSSAILAGEASGGNALGLEPVNQTWLVLDVGWWFAEDDELAHNYTASMISKVDEASKSSGHYVDYIFMNDAAADQPVIESYGADNVAKLKATAAKYDPDCVFQKLASGGFKLP</sequence>
<gene>
    <name evidence="1" type="ORF">F4820DRAFT_470068</name>
</gene>
<reference evidence="1 2" key="1">
    <citation type="journal article" date="2022" name="New Phytol.">
        <title>Ecological generalism drives hyperdiversity of secondary metabolite gene clusters in xylarialean endophytes.</title>
        <authorList>
            <person name="Franco M.E.E."/>
            <person name="Wisecaver J.H."/>
            <person name="Arnold A.E."/>
            <person name="Ju Y.M."/>
            <person name="Slot J.C."/>
            <person name="Ahrendt S."/>
            <person name="Moore L.P."/>
            <person name="Eastman K.E."/>
            <person name="Scott K."/>
            <person name="Konkel Z."/>
            <person name="Mondo S.J."/>
            <person name="Kuo A."/>
            <person name="Hayes R.D."/>
            <person name="Haridas S."/>
            <person name="Andreopoulos B."/>
            <person name="Riley R."/>
            <person name="LaButti K."/>
            <person name="Pangilinan J."/>
            <person name="Lipzen A."/>
            <person name="Amirebrahimi M."/>
            <person name="Yan J."/>
            <person name="Adam C."/>
            <person name="Keymanesh K."/>
            <person name="Ng V."/>
            <person name="Louie K."/>
            <person name="Northen T."/>
            <person name="Drula E."/>
            <person name="Henrissat B."/>
            <person name="Hsieh H.M."/>
            <person name="Youens-Clark K."/>
            <person name="Lutzoni F."/>
            <person name="Miadlikowska J."/>
            <person name="Eastwood D.C."/>
            <person name="Hamelin R.C."/>
            <person name="Grigoriev I.V."/>
            <person name="U'Ren J.M."/>
        </authorList>
    </citation>
    <scope>NUCLEOTIDE SEQUENCE [LARGE SCALE GENOMIC DNA]</scope>
    <source>
        <strain evidence="1 2">CBS 119005</strain>
    </source>
</reference>
<organism evidence="1 2">
    <name type="scientific">Hypoxylon rubiginosum</name>
    <dbReference type="NCBI Taxonomy" id="110542"/>
    <lineage>
        <taxon>Eukaryota</taxon>
        <taxon>Fungi</taxon>
        <taxon>Dikarya</taxon>
        <taxon>Ascomycota</taxon>
        <taxon>Pezizomycotina</taxon>
        <taxon>Sordariomycetes</taxon>
        <taxon>Xylariomycetidae</taxon>
        <taxon>Xylariales</taxon>
        <taxon>Hypoxylaceae</taxon>
        <taxon>Hypoxylon</taxon>
    </lineage>
</organism>
<protein>
    <submittedName>
        <fullName evidence="1">FAD-binding oxidoreductase</fullName>
    </submittedName>
</protein>
<evidence type="ECO:0000313" key="2">
    <source>
        <dbReference type="Proteomes" id="UP001497700"/>
    </source>
</evidence>
<accession>A0ACB9Z1G0</accession>
<evidence type="ECO:0000313" key="1">
    <source>
        <dbReference type="EMBL" id="KAI4864914.1"/>
    </source>
</evidence>
<dbReference type="EMBL" id="MU393479">
    <property type="protein sequence ID" value="KAI4864914.1"/>
    <property type="molecule type" value="Genomic_DNA"/>
</dbReference>
<dbReference type="Proteomes" id="UP001497700">
    <property type="component" value="Unassembled WGS sequence"/>
</dbReference>
<keyword evidence="2" id="KW-1185">Reference proteome</keyword>
<name>A0ACB9Z1G0_9PEZI</name>
<proteinExistence type="predicted"/>